<keyword evidence="1" id="KW-0472">Membrane</keyword>
<keyword evidence="3" id="KW-1185">Reference proteome</keyword>
<reference evidence="2 3" key="1">
    <citation type="submission" date="2017-10" db="EMBL/GenBank/DDBJ databases">
        <title>Sequencing the genomes of 1000 actinobacteria strains.</title>
        <authorList>
            <person name="Klenk H.-P."/>
        </authorList>
    </citation>
    <scope>NUCLEOTIDE SEQUENCE [LARGE SCALE GENOMIC DNA]</scope>
    <source>
        <strain evidence="2 3">DSM 21863</strain>
    </source>
</reference>
<feature type="transmembrane region" description="Helical" evidence="1">
    <location>
        <begin position="78"/>
        <end position="104"/>
    </location>
</feature>
<comment type="caution">
    <text evidence="2">The sequence shown here is derived from an EMBL/GenBank/DDBJ whole genome shotgun (WGS) entry which is preliminary data.</text>
</comment>
<sequence>MNTNRSGVASSDDTVTIPALDFGWLDGADTGAAGTTLREIAGGVLAVGLILCAIVFLAGVVLWVAARASGGTVGSKNSSFFAGGAGAALLGMVLLGSLVGATGWGADTVGLWMTTVLPIEFGG</sequence>
<organism evidence="2 3">
    <name type="scientific">Isoptericola jiangsuensis</name>
    <dbReference type="NCBI Taxonomy" id="548579"/>
    <lineage>
        <taxon>Bacteria</taxon>
        <taxon>Bacillati</taxon>
        <taxon>Actinomycetota</taxon>
        <taxon>Actinomycetes</taxon>
        <taxon>Micrococcales</taxon>
        <taxon>Promicromonosporaceae</taxon>
        <taxon>Isoptericola</taxon>
    </lineage>
</organism>
<evidence type="ECO:0000256" key="1">
    <source>
        <dbReference type="SAM" id="Phobius"/>
    </source>
</evidence>
<dbReference type="EMBL" id="PDJJ01000001">
    <property type="protein sequence ID" value="PFG43792.1"/>
    <property type="molecule type" value="Genomic_DNA"/>
</dbReference>
<name>A0A2A9EZQ6_9MICO</name>
<feature type="transmembrane region" description="Helical" evidence="1">
    <location>
        <begin position="40"/>
        <end position="66"/>
    </location>
</feature>
<dbReference type="Proteomes" id="UP000224130">
    <property type="component" value="Unassembled WGS sequence"/>
</dbReference>
<gene>
    <name evidence="2" type="ORF">ATJ88_2502</name>
</gene>
<keyword evidence="1" id="KW-0812">Transmembrane</keyword>
<evidence type="ECO:0000313" key="3">
    <source>
        <dbReference type="Proteomes" id="UP000224130"/>
    </source>
</evidence>
<dbReference type="AlphaFoldDB" id="A0A2A9EZQ6"/>
<evidence type="ECO:0000313" key="2">
    <source>
        <dbReference type="EMBL" id="PFG43792.1"/>
    </source>
</evidence>
<protein>
    <submittedName>
        <fullName evidence="2">Uncharacterized protein</fullName>
    </submittedName>
</protein>
<accession>A0A2A9EZQ6</accession>
<proteinExistence type="predicted"/>
<keyword evidence="1" id="KW-1133">Transmembrane helix</keyword>